<evidence type="ECO:0000256" key="1">
    <source>
        <dbReference type="ARBA" id="ARBA00004448"/>
    </source>
</evidence>
<reference evidence="12" key="2">
    <citation type="journal article" date="2023" name="Int. J. Mol. Sci.">
        <title>De Novo Assembly and Annotation of 11 Diverse Shrub Willow (Salix) Genomes Reveals Novel Gene Organization in Sex-Linked Regions.</title>
        <authorList>
            <person name="Hyden B."/>
            <person name="Feng K."/>
            <person name="Yates T.B."/>
            <person name="Jawdy S."/>
            <person name="Cereghino C."/>
            <person name="Smart L.B."/>
            <person name="Muchero W."/>
        </authorList>
    </citation>
    <scope>NUCLEOTIDE SEQUENCE [LARGE SCALE GENOMIC DNA]</scope>
    <source>
        <tissue evidence="12">Shoot tip</tissue>
    </source>
</reference>
<dbReference type="AlphaFoldDB" id="A0A9Q0P8M3"/>
<dbReference type="FunFam" id="1.50.40.10:FF:000030">
    <property type="entry name" value="Mitochondrial uncoupling protein 5"/>
    <property type="match status" value="1"/>
</dbReference>
<reference evidence="12" key="1">
    <citation type="submission" date="2022-11" db="EMBL/GenBank/DDBJ databases">
        <authorList>
            <person name="Hyden B.L."/>
            <person name="Feng K."/>
            <person name="Yates T."/>
            <person name="Jawdy S."/>
            <person name="Smart L.B."/>
            <person name="Muchero W."/>
        </authorList>
    </citation>
    <scope>NUCLEOTIDE SEQUENCE</scope>
    <source>
        <tissue evidence="12">Shoot tip</tissue>
    </source>
</reference>
<accession>A0A9Q0P8M3</accession>
<proteinExistence type="inferred from homology"/>
<dbReference type="GO" id="GO:0005743">
    <property type="term" value="C:mitochondrial inner membrane"/>
    <property type="evidence" value="ECO:0007669"/>
    <property type="project" value="UniProtKB-SubCell"/>
</dbReference>
<dbReference type="InterPro" id="IPR018108">
    <property type="entry name" value="MCP_transmembrane"/>
</dbReference>
<sequence length="319" mass="33488">MGLKGFVEGGVASVIAGASTHPLDLIKVRMQLQGESHVPNLSSVQSCRPAFALSSTANISLPTTVELPAPPRVGPLSIGVRIIQSEGAAALFSGISATLLRQTLYSTTRMGLYDVLKHKWTDPDTNSMPLASKIGAGLISGAVGAAVGNPADVAMVRMQADGRLPVDHRRNYKSVVDALSQMSKQEGVASLWRGSGLTVNRAMIVTASQLASYDQAKEMILEKGLLSDGIGTHVAASFVAGFVASVASNPIDVIKTRVMNMKVEPGVEPPYKGCVRLCSEDCQGRGSHGPVQGLYPYNFKAGTFHGCAICHARASSEIT</sequence>
<protein>
    <submittedName>
        <fullName evidence="12">Uncharacterized protein</fullName>
    </submittedName>
</protein>
<name>A0A9Q0P8M3_SALVM</name>
<evidence type="ECO:0000256" key="7">
    <source>
        <dbReference type="ARBA" id="ARBA00023016"/>
    </source>
</evidence>
<keyword evidence="9 10" id="KW-0472">Membrane</keyword>
<comment type="subcellular location">
    <subcellularLocation>
        <location evidence="1">Mitochondrion inner membrane</location>
        <topology evidence="1">Multi-pass membrane protein</topology>
    </subcellularLocation>
</comment>
<evidence type="ECO:0000256" key="3">
    <source>
        <dbReference type="ARBA" id="ARBA00022448"/>
    </source>
</evidence>
<dbReference type="SUPFAM" id="SSF103506">
    <property type="entry name" value="Mitochondrial carrier"/>
    <property type="match status" value="1"/>
</dbReference>
<comment type="caution">
    <text evidence="12">The sequence shown here is derived from an EMBL/GenBank/DDBJ whole genome shotgun (WGS) entry which is preliminary data.</text>
</comment>
<dbReference type="PRINTS" id="PR00926">
    <property type="entry name" value="MITOCARRIER"/>
</dbReference>
<dbReference type="Gene3D" id="1.50.40.10">
    <property type="entry name" value="Mitochondrial carrier domain"/>
    <property type="match status" value="1"/>
</dbReference>
<dbReference type="OrthoDB" id="6703404at2759"/>
<dbReference type="InterPro" id="IPR050391">
    <property type="entry name" value="Mito_Metabolite_Transporter"/>
</dbReference>
<evidence type="ECO:0000256" key="4">
    <source>
        <dbReference type="ARBA" id="ARBA00022692"/>
    </source>
</evidence>
<evidence type="ECO:0000313" key="12">
    <source>
        <dbReference type="EMBL" id="KAJ6683551.1"/>
    </source>
</evidence>
<keyword evidence="7" id="KW-0346">Stress response</keyword>
<keyword evidence="4 10" id="KW-0812">Transmembrane</keyword>
<evidence type="ECO:0000256" key="5">
    <source>
        <dbReference type="ARBA" id="ARBA00022737"/>
    </source>
</evidence>
<dbReference type="GO" id="GO:0005310">
    <property type="term" value="F:dicarboxylic acid transmembrane transporter activity"/>
    <property type="evidence" value="ECO:0007669"/>
    <property type="project" value="UniProtKB-ARBA"/>
</dbReference>
<evidence type="ECO:0000256" key="2">
    <source>
        <dbReference type="ARBA" id="ARBA00006375"/>
    </source>
</evidence>
<evidence type="ECO:0000256" key="9">
    <source>
        <dbReference type="ARBA" id="ARBA00023136"/>
    </source>
</evidence>
<dbReference type="GO" id="GO:0006839">
    <property type="term" value="P:mitochondrial transport"/>
    <property type="evidence" value="ECO:0007669"/>
    <property type="project" value="UniProtKB-ARBA"/>
</dbReference>
<keyword evidence="3 11" id="KW-0813">Transport</keyword>
<feature type="repeat" description="Solcar" evidence="10">
    <location>
        <begin position="4"/>
        <end position="119"/>
    </location>
</feature>
<dbReference type="PANTHER" id="PTHR45618">
    <property type="entry name" value="MITOCHONDRIAL DICARBOXYLATE CARRIER-RELATED"/>
    <property type="match status" value="1"/>
</dbReference>
<dbReference type="PROSITE" id="PS50920">
    <property type="entry name" value="SOLCAR"/>
    <property type="match status" value="3"/>
</dbReference>
<evidence type="ECO:0000256" key="8">
    <source>
        <dbReference type="ARBA" id="ARBA00023128"/>
    </source>
</evidence>
<organism evidence="12 13">
    <name type="scientific">Salix viminalis</name>
    <name type="common">Common osier</name>
    <name type="synonym">Basket willow</name>
    <dbReference type="NCBI Taxonomy" id="40686"/>
    <lineage>
        <taxon>Eukaryota</taxon>
        <taxon>Viridiplantae</taxon>
        <taxon>Streptophyta</taxon>
        <taxon>Embryophyta</taxon>
        <taxon>Tracheophyta</taxon>
        <taxon>Spermatophyta</taxon>
        <taxon>Magnoliopsida</taxon>
        <taxon>eudicotyledons</taxon>
        <taxon>Gunneridae</taxon>
        <taxon>Pentapetalae</taxon>
        <taxon>rosids</taxon>
        <taxon>fabids</taxon>
        <taxon>Malpighiales</taxon>
        <taxon>Salicaceae</taxon>
        <taxon>Saliceae</taxon>
        <taxon>Salix</taxon>
    </lineage>
</organism>
<gene>
    <name evidence="12" type="ORF">OIU85_007256</name>
</gene>
<evidence type="ECO:0000313" key="13">
    <source>
        <dbReference type="Proteomes" id="UP001151529"/>
    </source>
</evidence>
<keyword evidence="8" id="KW-0496">Mitochondrion</keyword>
<comment type="similarity">
    <text evidence="2 11">Belongs to the mitochondrial carrier (TC 2.A.29) family.</text>
</comment>
<dbReference type="InterPro" id="IPR002067">
    <property type="entry name" value="MCP"/>
</dbReference>
<evidence type="ECO:0000256" key="6">
    <source>
        <dbReference type="ARBA" id="ARBA00022989"/>
    </source>
</evidence>
<dbReference type="Pfam" id="PF00153">
    <property type="entry name" value="Mito_carr"/>
    <property type="match status" value="3"/>
</dbReference>
<feature type="repeat" description="Solcar" evidence="10">
    <location>
        <begin position="128"/>
        <end position="219"/>
    </location>
</feature>
<dbReference type="Proteomes" id="UP001151529">
    <property type="component" value="Chromosome 17"/>
</dbReference>
<dbReference type="InterPro" id="IPR023395">
    <property type="entry name" value="MCP_dom_sf"/>
</dbReference>
<keyword evidence="6" id="KW-1133">Transmembrane helix</keyword>
<evidence type="ECO:0000256" key="11">
    <source>
        <dbReference type="RuleBase" id="RU000488"/>
    </source>
</evidence>
<keyword evidence="5" id="KW-0677">Repeat</keyword>
<feature type="repeat" description="Solcar" evidence="10">
    <location>
        <begin position="228"/>
        <end position="318"/>
    </location>
</feature>
<keyword evidence="13" id="KW-1185">Reference proteome</keyword>
<dbReference type="EMBL" id="JAPFFL010000013">
    <property type="protein sequence ID" value="KAJ6683551.1"/>
    <property type="molecule type" value="Genomic_DNA"/>
</dbReference>
<evidence type="ECO:0000256" key="10">
    <source>
        <dbReference type="PROSITE-ProRule" id="PRU00282"/>
    </source>
</evidence>